<gene>
    <name evidence="3" type="ORF">PRLR5076_00930</name>
</gene>
<dbReference type="GO" id="GO:0005524">
    <property type="term" value="F:ATP binding"/>
    <property type="evidence" value="ECO:0007669"/>
    <property type="project" value="TreeGrafter"/>
</dbReference>
<evidence type="ECO:0000313" key="3">
    <source>
        <dbReference type="EMBL" id="GJG57242.1"/>
    </source>
</evidence>
<dbReference type="InterPro" id="IPR015867">
    <property type="entry name" value="N-reg_PII/ATP_PRibTrfase_C"/>
</dbReference>
<dbReference type="InterPro" id="IPR017918">
    <property type="entry name" value="N-reg_PII_CS"/>
</dbReference>
<comment type="caution">
    <text evidence="3">The sequence shown here is derived from an EMBL/GenBank/DDBJ whole genome shotgun (WGS) entry which is preliminary data.</text>
</comment>
<dbReference type="AlphaFoldDB" id="A0A9R1C749"/>
<keyword evidence="4" id="KW-1185">Reference proteome</keyword>
<dbReference type="SMART" id="SM00938">
    <property type="entry name" value="P-II"/>
    <property type="match status" value="1"/>
</dbReference>
<dbReference type="InterPro" id="IPR002187">
    <property type="entry name" value="N-reg_PII"/>
</dbReference>
<accession>A0A9R1C749</accession>
<protein>
    <submittedName>
        <fullName evidence="3">Nitrogen regulatory protein P-II</fullName>
    </submittedName>
</protein>
<evidence type="ECO:0000256" key="2">
    <source>
        <dbReference type="RuleBase" id="RU003936"/>
    </source>
</evidence>
<dbReference type="RefSeq" id="WP_223927493.1">
    <property type="nucleotide sequence ID" value="NZ_BPTU01000003.1"/>
</dbReference>
<dbReference type="EMBL" id="BPUB01000001">
    <property type="protein sequence ID" value="GJG57242.1"/>
    <property type="molecule type" value="Genomic_DNA"/>
</dbReference>
<name>A0A9R1C749_9BACT</name>
<dbReference type="InterPro" id="IPR011322">
    <property type="entry name" value="N-reg_PII-like_a/b"/>
</dbReference>
<dbReference type="GO" id="GO:0006808">
    <property type="term" value="P:regulation of nitrogen utilization"/>
    <property type="evidence" value="ECO:0007669"/>
    <property type="project" value="InterPro"/>
</dbReference>
<dbReference type="GeneID" id="72468149"/>
<dbReference type="GO" id="GO:0005829">
    <property type="term" value="C:cytosol"/>
    <property type="evidence" value="ECO:0007669"/>
    <property type="project" value="TreeGrafter"/>
</dbReference>
<comment type="similarity">
    <text evidence="2">Belongs to the P(II) protein family.</text>
</comment>
<feature type="modified residue" description="O-UMP-tyrosine" evidence="1">
    <location>
        <position position="50"/>
    </location>
</feature>
<sequence>MKKIEAIIRKTKFEEVKEALLRADIEWFSYFNCRGEGKMRQARIYRGVAYDTSSIERMMLNIVVRDKNVEKTVKAIQDAARTGEIGDGRIFIIPVEDTVRIRTGERGDIALYNAEQEK</sequence>
<evidence type="ECO:0000256" key="1">
    <source>
        <dbReference type="PIRSR" id="PIRSR602187-50"/>
    </source>
</evidence>
<dbReference type="PRINTS" id="PR00340">
    <property type="entry name" value="PIIGLNB"/>
</dbReference>
<evidence type="ECO:0000313" key="4">
    <source>
        <dbReference type="Proteomes" id="UP000825483"/>
    </source>
</evidence>
<keyword evidence="1" id="KW-0597">Phosphoprotein</keyword>
<dbReference type="Proteomes" id="UP000825483">
    <property type="component" value="Unassembled WGS sequence"/>
</dbReference>
<dbReference type="Gene3D" id="3.30.70.120">
    <property type="match status" value="1"/>
</dbReference>
<dbReference type="Pfam" id="PF00543">
    <property type="entry name" value="P-II"/>
    <property type="match status" value="1"/>
</dbReference>
<dbReference type="SUPFAM" id="SSF54913">
    <property type="entry name" value="GlnB-like"/>
    <property type="match status" value="1"/>
</dbReference>
<dbReference type="PROSITE" id="PS51343">
    <property type="entry name" value="PII_GLNB_DOM"/>
    <property type="match status" value="1"/>
</dbReference>
<proteinExistence type="inferred from homology"/>
<dbReference type="GO" id="GO:0030234">
    <property type="term" value="F:enzyme regulator activity"/>
    <property type="evidence" value="ECO:0007669"/>
    <property type="project" value="InterPro"/>
</dbReference>
<dbReference type="PANTHER" id="PTHR30115">
    <property type="entry name" value="NITROGEN REGULATORY PROTEIN P-II"/>
    <property type="match status" value="1"/>
</dbReference>
<organism evidence="3 4">
    <name type="scientific">Prevotella lacticifex</name>
    <dbReference type="NCBI Taxonomy" id="2854755"/>
    <lineage>
        <taxon>Bacteria</taxon>
        <taxon>Pseudomonadati</taxon>
        <taxon>Bacteroidota</taxon>
        <taxon>Bacteroidia</taxon>
        <taxon>Bacteroidales</taxon>
        <taxon>Prevotellaceae</taxon>
        <taxon>Prevotella</taxon>
    </lineage>
</organism>
<dbReference type="PROSITE" id="PS00638">
    <property type="entry name" value="PII_GLNB_CTER"/>
    <property type="match status" value="1"/>
</dbReference>
<reference evidence="3" key="1">
    <citation type="journal article" date="2022" name="Int. J. Syst. Evol. Microbiol.">
        <title>Prevotella lacticifex sp. nov., isolated from the rumen of cows.</title>
        <authorList>
            <person name="Shinkai T."/>
            <person name="Ikeyama N."/>
            <person name="Kumagai M."/>
            <person name="Ohmori H."/>
            <person name="Sakamoto M."/>
            <person name="Ohkuma M."/>
            <person name="Mitsumori M."/>
        </authorList>
    </citation>
    <scope>NUCLEOTIDE SEQUENCE</scope>
    <source>
        <strain evidence="3">R5076</strain>
    </source>
</reference>
<dbReference type="PANTHER" id="PTHR30115:SF11">
    <property type="entry name" value="NITROGEN REGULATORY PROTEIN P-II HOMOLOG"/>
    <property type="match status" value="1"/>
</dbReference>